<dbReference type="Proteomes" id="UP001595607">
    <property type="component" value="Unassembled WGS sequence"/>
</dbReference>
<reference evidence="3" key="1">
    <citation type="journal article" date="2019" name="Int. J. Syst. Evol. Microbiol.">
        <title>The Global Catalogue of Microorganisms (GCM) 10K type strain sequencing project: providing services to taxonomists for standard genome sequencing and annotation.</title>
        <authorList>
            <consortium name="The Broad Institute Genomics Platform"/>
            <consortium name="The Broad Institute Genome Sequencing Center for Infectious Disease"/>
            <person name="Wu L."/>
            <person name="Ma J."/>
        </authorList>
    </citation>
    <scope>NUCLEOTIDE SEQUENCE [LARGE SCALE GENOMIC DNA]</scope>
    <source>
        <strain evidence="3">KCTC 22245</strain>
    </source>
</reference>
<keyword evidence="1" id="KW-0732">Signal</keyword>
<evidence type="ECO:0000313" key="3">
    <source>
        <dbReference type="Proteomes" id="UP001595607"/>
    </source>
</evidence>
<dbReference type="PROSITE" id="PS51257">
    <property type="entry name" value="PROKAR_LIPOPROTEIN"/>
    <property type="match status" value="1"/>
</dbReference>
<gene>
    <name evidence="2" type="ORF">ACFONP_08560</name>
</gene>
<protein>
    <recommendedName>
        <fullName evidence="4">Lipoprotein</fullName>
    </recommendedName>
</protein>
<dbReference type="RefSeq" id="WP_189571544.1">
    <property type="nucleotide sequence ID" value="NZ_BMXU01000001.1"/>
</dbReference>
<keyword evidence="3" id="KW-1185">Reference proteome</keyword>
<evidence type="ECO:0008006" key="4">
    <source>
        <dbReference type="Google" id="ProtNLM"/>
    </source>
</evidence>
<dbReference type="EMBL" id="JBHRVA010000002">
    <property type="protein sequence ID" value="MFC3302781.1"/>
    <property type="molecule type" value="Genomic_DNA"/>
</dbReference>
<feature type="chain" id="PRO_5046359088" description="Lipoprotein" evidence="1">
    <location>
        <begin position="17"/>
        <end position="142"/>
    </location>
</feature>
<evidence type="ECO:0000256" key="1">
    <source>
        <dbReference type="SAM" id="SignalP"/>
    </source>
</evidence>
<proteinExistence type="predicted"/>
<name>A0ABV7MER5_9PROT</name>
<organism evidence="2 3">
    <name type="scientific">Parvularcula lutaonensis</name>
    <dbReference type="NCBI Taxonomy" id="491923"/>
    <lineage>
        <taxon>Bacteria</taxon>
        <taxon>Pseudomonadati</taxon>
        <taxon>Pseudomonadota</taxon>
        <taxon>Alphaproteobacteria</taxon>
        <taxon>Parvularculales</taxon>
        <taxon>Parvularculaceae</taxon>
        <taxon>Parvularcula</taxon>
    </lineage>
</organism>
<accession>A0ABV7MER5</accession>
<sequence>MNKLLSILAVASLAIAACSTTVPEEPEVQRANATPRATLNTVTVGGQSVRTLADAVTAGEIERRARLAAAAGFEGDNKGNACFQEPVFRGVVGGELASDQTRRREFWTYSVCGESYEVPVTVTKRQGSATVDFSVGSGREAR</sequence>
<feature type="signal peptide" evidence="1">
    <location>
        <begin position="1"/>
        <end position="16"/>
    </location>
</feature>
<evidence type="ECO:0000313" key="2">
    <source>
        <dbReference type="EMBL" id="MFC3302781.1"/>
    </source>
</evidence>
<comment type="caution">
    <text evidence="2">The sequence shown here is derived from an EMBL/GenBank/DDBJ whole genome shotgun (WGS) entry which is preliminary data.</text>
</comment>